<evidence type="ECO:0000256" key="2">
    <source>
        <dbReference type="ARBA" id="ARBA00022448"/>
    </source>
</evidence>
<dbReference type="SUPFAM" id="SSF161070">
    <property type="entry name" value="SNF-like"/>
    <property type="match status" value="1"/>
</dbReference>
<keyword evidence="2 8" id="KW-0813">Transport</keyword>
<dbReference type="Pfam" id="PF00209">
    <property type="entry name" value="SNF"/>
    <property type="match status" value="1"/>
</dbReference>
<keyword evidence="6" id="KW-0915">Sodium</keyword>
<feature type="disulfide bond" evidence="7">
    <location>
        <begin position="277"/>
        <end position="287"/>
    </location>
</feature>
<evidence type="ECO:0000256" key="10">
    <source>
        <dbReference type="SAM" id="Phobius"/>
    </source>
</evidence>
<dbReference type="GO" id="GO:0015187">
    <property type="term" value="F:glycine transmembrane transporter activity"/>
    <property type="evidence" value="ECO:0007669"/>
    <property type="project" value="TreeGrafter"/>
</dbReference>
<feature type="binding site" evidence="6">
    <location>
        <position position="179"/>
    </location>
    <ligand>
        <name>Na(+)</name>
        <dbReference type="ChEBI" id="CHEBI:29101"/>
        <label>1</label>
    </ligand>
</feature>
<dbReference type="GO" id="GO:0005283">
    <property type="term" value="F:amino acid:sodium symporter activity"/>
    <property type="evidence" value="ECO:0007669"/>
    <property type="project" value="TreeGrafter"/>
</dbReference>
<keyword evidence="4 10" id="KW-1133">Transmembrane helix</keyword>
<feature type="transmembrane region" description="Helical" evidence="10">
    <location>
        <begin position="563"/>
        <end position="582"/>
    </location>
</feature>
<dbReference type="AlphaFoldDB" id="A0AAV4I512"/>
<feature type="transmembrane region" description="Helical" evidence="10">
    <location>
        <begin position="238"/>
        <end position="265"/>
    </location>
</feature>
<feature type="compositionally biased region" description="Basic and acidic residues" evidence="9">
    <location>
        <begin position="52"/>
        <end position="65"/>
    </location>
</feature>
<comment type="similarity">
    <text evidence="8">Belongs to the sodium:neurotransmitter symporter (SNF) (TC 2.A.22) family.</text>
</comment>
<feature type="transmembrane region" description="Helical" evidence="10">
    <location>
        <begin position="193"/>
        <end position="217"/>
    </location>
</feature>
<comment type="caution">
    <text evidence="11">The sequence shown here is derived from an EMBL/GenBank/DDBJ whole genome shotgun (WGS) entry which is preliminary data.</text>
</comment>
<feature type="transmembrane region" description="Helical" evidence="10">
    <location>
        <begin position="524"/>
        <end position="542"/>
    </location>
</feature>
<feature type="transmembrane region" description="Helical" evidence="10">
    <location>
        <begin position="385"/>
        <end position="406"/>
    </location>
</feature>
<dbReference type="Proteomes" id="UP000762676">
    <property type="component" value="Unassembled WGS sequence"/>
</dbReference>
<feature type="region of interest" description="Disordered" evidence="9">
    <location>
        <begin position="1"/>
        <end position="123"/>
    </location>
</feature>
<feature type="compositionally biased region" description="Basic and acidic residues" evidence="9">
    <location>
        <begin position="28"/>
        <end position="45"/>
    </location>
</feature>
<dbReference type="PANTHER" id="PTHR11616">
    <property type="entry name" value="SODIUM/CHLORIDE DEPENDENT TRANSPORTER"/>
    <property type="match status" value="1"/>
</dbReference>
<proteinExistence type="inferred from homology"/>
<dbReference type="PANTHER" id="PTHR11616:SF236">
    <property type="entry name" value="TRANSPORTER"/>
    <property type="match status" value="1"/>
</dbReference>
<keyword evidence="12" id="KW-1185">Reference proteome</keyword>
<sequence>MSNRVLPLDDTKSAESAENQEIPSGDSKPTHSKENHAAPLEDTRHSRPSAGESHDLSLNDSKLESSKYNQVPLLESAASRLSAGKNQGQHRDTKFTSDGDKAEVKKDENFTKSGESKSVGDQNPQARVWWGDLLPREDGTCRAAIPHFSDIDFNSGRGQWASKTEFLLSCLGLCVGLGNVWRFPYLAYENGGAAFIVAYIILQLCVGKPMYFLELAVSQFSGKGPTKVWDMHPAAKGVGIAMCIVTLNTTIYYNVIMCYTLSYLFAAMQRTLPWTVCQEDWVKEDNCVAERFPDCTPHWKTESGSCVCTGNATIDRALPVKCVEKVVNATTAAELYFYRSVIQLSPGLEPENIGTPIPRLAGCLLLSSTVVVFCLIKGIKSSGKVVYFTATFPYVILMTLLIRGFLLDGALDGAYYFLVPSWSKLKDVNVWAAAAGQMFFSLTVAFGGIFMFGSYNRFNNNVYTDTLIVANMDLVTSIIGGLVVFTTFGVMAKSIGSTVENVARSGYGLAFVVYPEALSRMPLTHMWSLFFFFMLFTLGLDSEFGFMETLMTAMQDELPKMRLYKGPVVVAVGVACYLLALPCVCPGGDYVVTLMDRYGSDFAVLCLAFWEAVALSWGYGARQILQDLDYMVGSRPHLWQYWLFCWVVVCPVVLAALFTNRMIFYKPPRYPTGLPFPQFAQNIGWAICTINLCAIPLWFFYLVVKSFKTPGIITWEQRKKFLFYPNRHWMPNDGRTEMI</sequence>
<feature type="binding site" evidence="6">
    <location>
        <position position="538"/>
    </location>
    <ligand>
        <name>Na(+)</name>
        <dbReference type="ChEBI" id="CHEBI:29101"/>
        <label>1</label>
    </ligand>
</feature>
<evidence type="ECO:0000256" key="7">
    <source>
        <dbReference type="PIRSR" id="PIRSR600175-2"/>
    </source>
</evidence>
<dbReference type="GO" id="GO:0046872">
    <property type="term" value="F:metal ion binding"/>
    <property type="evidence" value="ECO:0007669"/>
    <property type="project" value="UniProtKB-KW"/>
</dbReference>
<dbReference type="GO" id="GO:0015179">
    <property type="term" value="F:L-amino acid transmembrane transporter activity"/>
    <property type="evidence" value="ECO:0007669"/>
    <property type="project" value="TreeGrafter"/>
</dbReference>
<reference evidence="11 12" key="1">
    <citation type="journal article" date="2021" name="Elife">
        <title>Chloroplast acquisition without the gene transfer in kleptoplastic sea slugs, Plakobranchus ocellatus.</title>
        <authorList>
            <person name="Maeda T."/>
            <person name="Takahashi S."/>
            <person name="Yoshida T."/>
            <person name="Shimamura S."/>
            <person name="Takaki Y."/>
            <person name="Nagai Y."/>
            <person name="Toyoda A."/>
            <person name="Suzuki Y."/>
            <person name="Arimoto A."/>
            <person name="Ishii H."/>
            <person name="Satoh N."/>
            <person name="Nishiyama T."/>
            <person name="Hasebe M."/>
            <person name="Maruyama T."/>
            <person name="Minagawa J."/>
            <person name="Obokata J."/>
            <person name="Shigenobu S."/>
        </authorList>
    </citation>
    <scope>NUCLEOTIDE SEQUENCE [LARGE SCALE GENOMIC DNA]</scope>
</reference>
<dbReference type="GO" id="GO:0089718">
    <property type="term" value="P:amino acid import across plasma membrane"/>
    <property type="evidence" value="ECO:0007669"/>
    <property type="project" value="TreeGrafter"/>
</dbReference>
<keyword evidence="3 8" id="KW-0812">Transmembrane</keyword>
<evidence type="ECO:0000256" key="4">
    <source>
        <dbReference type="ARBA" id="ARBA00022989"/>
    </source>
</evidence>
<evidence type="ECO:0000313" key="11">
    <source>
        <dbReference type="EMBL" id="GFS05130.1"/>
    </source>
</evidence>
<keyword evidence="5 10" id="KW-0472">Membrane</keyword>
<dbReference type="PRINTS" id="PR00176">
    <property type="entry name" value="NANEUSMPORT"/>
</dbReference>
<evidence type="ECO:0000256" key="8">
    <source>
        <dbReference type="RuleBase" id="RU003732"/>
    </source>
</evidence>
<comment type="subcellular location">
    <subcellularLocation>
        <location evidence="1">Membrane</location>
        <topology evidence="1">Multi-pass membrane protein</topology>
    </subcellularLocation>
</comment>
<feature type="transmembrane region" description="Helical" evidence="10">
    <location>
        <begin position="430"/>
        <end position="455"/>
    </location>
</feature>
<dbReference type="PROSITE" id="PS50267">
    <property type="entry name" value="NA_NEUROTRAN_SYMP_3"/>
    <property type="match status" value="1"/>
</dbReference>
<feature type="binding site" evidence="6">
    <location>
        <position position="542"/>
    </location>
    <ligand>
        <name>Na(+)</name>
        <dbReference type="ChEBI" id="CHEBI:29101"/>
        <label>1</label>
    </ligand>
</feature>
<name>A0AAV4I512_9GAST</name>
<feature type="transmembrane region" description="Helical" evidence="10">
    <location>
        <begin position="641"/>
        <end position="663"/>
    </location>
</feature>
<dbReference type="EMBL" id="BMAT01006051">
    <property type="protein sequence ID" value="GFS05130.1"/>
    <property type="molecule type" value="Genomic_DNA"/>
</dbReference>
<gene>
    <name evidence="11" type="ORF">ElyMa_002929700</name>
</gene>
<feature type="binding site" evidence="6">
    <location>
        <position position="541"/>
    </location>
    <ligand>
        <name>Na(+)</name>
        <dbReference type="ChEBI" id="CHEBI:29101"/>
        <label>1</label>
    </ligand>
</feature>
<evidence type="ECO:0000256" key="6">
    <source>
        <dbReference type="PIRSR" id="PIRSR600175-1"/>
    </source>
</evidence>
<dbReference type="PROSITE" id="PS00610">
    <property type="entry name" value="NA_NEUROTRAN_SYMP_1"/>
    <property type="match status" value="1"/>
</dbReference>
<feature type="binding site" evidence="6">
    <location>
        <position position="172"/>
    </location>
    <ligand>
        <name>Na(+)</name>
        <dbReference type="ChEBI" id="CHEBI:29101"/>
        <label>1</label>
    </ligand>
</feature>
<keyword evidence="6" id="KW-0479">Metal-binding</keyword>
<feature type="binding site" evidence="6">
    <location>
        <position position="441"/>
    </location>
    <ligand>
        <name>Na(+)</name>
        <dbReference type="ChEBI" id="CHEBI:29101"/>
        <label>1</label>
    </ligand>
</feature>
<organism evidence="11 12">
    <name type="scientific">Elysia marginata</name>
    <dbReference type="NCBI Taxonomy" id="1093978"/>
    <lineage>
        <taxon>Eukaryota</taxon>
        <taxon>Metazoa</taxon>
        <taxon>Spiralia</taxon>
        <taxon>Lophotrochozoa</taxon>
        <taxon>Mollusca</taxon>
        <taxon>Gastropoda</taxon>
        <taxon>Heterobranchia</taxon>
        <taxon>Euthyneura</taxon>
        <taxon>Panpulmonata</taxon>
        <taxon>Sacoglossa</taxon>
        <taxon>Placobranchoidea</taxon>
        <taxon>Plakobranchidae</taxon>
        <taxon>Elysia</taxon>
    </lineage>
</organism>
<evidence type="ECO:0000256" key="1">
    <source>
        <dbReference type="ARBA" id="ARBA00004141"/>
    </source>
</evidence>
<dbReference type="GO" id="GO:0005886">
    <property type="term" value="C:plasma membrane"/>
    <property type="evidence" value="ECO:0007669"/>
    <property type="project" value="TreeGrafter"/>
</dbReference>
<feature type="transmembrane region" description="Helical" evidence="10">
    <location>
        <begin position="683"/>
        <end position="704"/>
    </location>
</feature>
<feature type="compositionally biased region" description="Basic and acidic residues" evidence="9">
    <location>
        <begin position="89"/>
        <end position="110"/>
    </location>
</feature>
<feature type="transmembrane region" description="Helical" evidence="10">
    <location>
        <begin position="602"/>
        <end position="620"/>
    </location>
</feature>
<dbReference type="InterPro" id="IPR037272">
    <property type="entry name" value="SNS_sf"/>
</dbReference>
<evidence type="ECO:0000313" key="12">
    <source>
        <dbReference type="Proteomes" id="UP000762676"/>
    </source>
</evidence>
<accession>A0AAV4I512</accession>
<evidence type="ECO:0000256" key="5">
    <source>
        <dbReference type="ARBA" id="ARBA00023136"/>
    </source>
</evidence>
<dbReference type="InterPro" id="IPR000175">
    <property type="entry name" value="Na/ntran_symport"/>
</dbReference>
<evidence type="ECO:0000256" key="3">
    <source>
        <dbReference type="ARBA" id="ARBA00022692"/>
    </source>
</evidence>
<feature type="binding site" evidence="6">
    <location>
        <position position="175"/>
    </location>
    <ligand>
        <name>Na(+)</name>
        <dbReference type="ChEBI" id="CHEBI:29101"/>
        <label>1</label>
    </ligand>
</feature>
<feature type="transmembrane region" description="Helical" evidence="10">
    <location>
        <begin position="467"/>
        <end position="492"/>
    </location>
</feature>
<evidence type="ECO:0000256" key="9">
    <source>
        <dbReference type="SAM" id="MobiDB-lite"/>
    </source>
</evidence>
<protein>
    <recommendedName>
        <fullName evidence="8">Transporter</fullName>
    </recommendedName>
</protein>
<keyword evidence="7" id="KW-1015">Disulfide bond</keyword>
<keyword evidence="8" id="KW-0769">Symport</keyword>